<feature type="compositionally biased region" description="Low complexity" evidence="1">
    <location>
        <begin position="472"/>
        <end position="485"/>
    </location>
</feature>
<feature type="compositionally biased region" description="Basic residues" evidence="1">
    <location>
        <begin position="585"/>
        <end position="596"/>
    </location>
</feature>
<feature type="compositionally biased region" description="Polar residues" evidence="1">
    <location>
        <begin position="409"/>
        <end position="422"/>
    </location>
</feature>
<accession>A1C4P5</accession>
<dbReference type="RefSeq" id="XP_001276089.1">
    <property type="nucleotide sequence ID" value="XM_001276088.1"/>
</dbReference>
<dbReference type="GO" id="GO:0031578">
    <property type="term" value="P:mitotic spindle orientation checkpoint signaling"/>
    <property type="evidence" value="ECO:0007669"/>
    <property type="project" value="TreeGrafter"/>
</dbReference>
<dbReference type="VEuPathDB" id="FungiDB:ACLA_000740"/>
<dbReference type="GO" id="GO:0044732">
    <property type="term" value="C:mitotic spindle pole body"/>
    <property type="evidence" value="ECO:0007669"/>
    <property type="project" value="TreeGrafter"/>
</dbReference>
<feature type="compositionally biased region" description="Polar residues" evidence="1">
    <location>
        <begin position="778"/>
        <end position="792"/>
    </location>
</feature>
<reference evidence="2 3" key="1">
    <citation type="journal article" date="2008" name="PLoS Genet.">
        <title>Genomic islands in the pathogenic filamentous fungus Aspergillus fumigatus.</title>
        <authorList>
            <person name="Fedorova N.D."/>
            <person name="Khaldi N."/>
            <person name="Joardar V.S."/>
            <person name="Maiti R."/>
            <person name="Amedeo P."/>
            <person name="Anderson M.J."/>
            <person name="Crabtree J."/>
            <person name="Silva J.C."/>
            <person name="Badger J.H."/>
            <person name="Albarraq A."/>
            <person name="Angiuoli S."/>
            <person name="Bussey H."/>
            <person name="Bowyer P."/>
            <person name="Cotty P.J."/>
            <person name="Dyer P.S."/>
            <person name="Egan A."/>
            <person name="Galens K."/>
            <person name="Fraser-Liggett C.M."/>
            <person name="Haas B.J."/>
            <person name="Inman J.M."/>
            <person name="Kent R."/>
            <person name="Lemieux S."/>
            <person name="Malavazi I."/>
            <person name="Orvis J."/>
            <person name="Roemer T."/>
            <person name="Ronning C.M."/>
            <person name="Sundaram J.P."/>
            <person name="Sutton G."/>
            <person name="Turner G."/>
            <person name="Venter J.C."/>
            <person name="White O.R."/>
            <person name="Whitty B.R."/>
            <person name="Youngman P."/>
            <person name="Wolfe K.H."/>
            <person name="Goldman G.H."/>
            <person name="Wortman J.R."/>
            <person name="Jiang B."/>
            <person name="Denning D.W."/>
            <person name="Nierman W.C."/>
        </authorList>
    </citation>
    <scope>NUCLEOTIDE SEQUENCE [LARGE SCALE GENOMIC DNA]</scope>
    <source>
        <strain evidence="3">ATCC 1007 / CBS 513.65 / DSM 816 / NCTC 3887 / NRRL 1</strain>
    </source>
</reference>
<dbReference type="GeneID" id="4708702"/>
<feature type="region of interest" description="Disordered" evidence="1">
    <location>
        <begin position="531"/>
        <end position="559"/>
    </location>
</feature>
<feature type="region of interest" description="Disordered" evidence="1">
    <location>
        <begin position="912"/>
        <end position="933"/>
    </location>
</feature>
<dbReference type="AlphaFoldDB" id="A1C4P5"/>
<dbReference type="GO" id="GO:0005096">
    <property type="term" value="F:GTPase activator activity"/>
    <property type="evidence" value="ECO:0007669"/>
    <property type="project" value="InterPro"/>
</dbReference>
<sequence>MEPLTTQLRHGDEETIECWDDDGDLQCFEDIHIRTASTTTSITNSSILRSSHRDSISSRRSARSDLDSTLGDDEDWQVQLQDDDELLSEEAIASAKGAGIPLPANIPKSALIGGTIKRLGRRKPRRNFVDDWTDDVELPGPDTVLELKSVQETAFPESLRQLSSAATSPVKSPTACFWGDDVPTQLQSALTNLDRATDHLGNALLDTNDIDDDVPTIRVAMPRTPETTSTALESSRMKVNRVLENLESDFELPVDDLPLRLSTRKTGLGATSPTPEEFDVEWSEGSIGVRFGGTQRDHRSNPSSIVSVVSPSASSCLTGESEDEGLDGLIIPEGPLDLESSLKKRLDTFSPRNVQYPKPGQAETDAADTDDFLLGLDIESGGAFDLKKLSLNPNIKCKTEHPGSPARRSATSITFTNTSVSPKSRIPRLSSHDLHSTHLETVSESGVPLPKSPSSQFRVRGHASHASVSGFPSAIPSTSPTPSTSGRRRTASRLTRDSLSGDQPSARNQVLRTKRSMPTMRNVHLAATVTCSQNSQPQHDDSMRPYPSNIRPKTPVDRVGNDLRYSNRRSQMPFIPAGASEKQSHHVNVKSHRHSRWTNSDSSAENLGSQMPMFRHPRLKRQINLGSNTEEPRPEALITAPKQAITKPTRRRNFGDGSELESFDDLPTSSSIERRFIKNPTGRGVPKSIRDRFSQNRSLYSQMDHPDSKPTPGTMSTMPNLTPRFARDTNASRTAREERIASMASSAKNRASNALSPLSPNWRTQSSSRTPSASSTSLPMRSQKNKSFTSSGGKPLLIKPMGKEVQEPRAVNGMRYNPNTFRWEGNETSVHEFEAEKLPMSPKPAPALITNVGAMQNVQVVGGMVFDPQRMCWLKLAPSQPGAKGLVAVQLEDDIFAGLDDLEEKSQDKLHCGRGSCQNDAGHAGSGDDRSLGYSSDEWPITEEFDVGPEFIRRQRVEEDKWRRKVDRWVSIDRSKAGQGWRWAIRDIVGFNSVRGALGAPEFHGT</sequence>
<feature type="region of interest" description="Disordered" evidence="1">
    <location>
        <begin position="578"/>
        <end position="604"/>
    </location>
</feature>
<dbReference type="STRING" id="344612.A1C4P5"/>
<proteinExistence type="predicted"/>
<evidence type="ECO:0000313" key="3">
    <source>
        <dbReference type="Proteomes" id="UP000006701"/>
    </source>
</evidence>
<keyword evidence="3" id="KW-1185">Reference proteome</keyword>
<dbReference type="KEGG" id="act:ACLA_000740"/>
<feature type="compositionally biased region" description="Polar residues" evidence="1">
    <location>
        <begin position="743"/>
        <end position="763"/>
    </location>
</feature>
<dbReference type="OrthoDB" id="19159at2759"/>
<feature type="compositionally biased region" description="Polar residues" evidence="1">
    <location>
        <begin position="501"/>
        <end position="510"/>
    </location>
</feature>
<dbReference type="Proteomes" id="UP000006701">
    <property type="component" value="Unassembled WGS sequence"/>
</dbReference>
<evidence type="ECO:0000256" key="1">
    <source>
        <dbReference type="SAM" id="MobiDB-lite"/>
    </source>
</evidence>
<dbReference type="GO" id="GO:1990334">
    <property type="term" value="C:Bfa1-Bub2 complex"/>
    <property type="evidence" value="ECO:0007669"/>
    <property type="project" value="InterPro"/>
</dbReference>
<dbReference type="EMBL" id="DS027004">
    <property type="protein sequence ID" value="EAW14663.1"/>
    <property type="molecule type" value="Genomic_DNA"/>
</dbReference>
<protein>
    <submittedName>
        <fullName evidence="2">Cytokinesis regulator (Byr4), putative</fullName>
    </submittedName>
</protein>
<dbReference type="PANTHER" id="PTHR35140">
    <property type="entry name" value="MITOTIC CHECK POINT PROTEIN BFA1"/>
    <property type="match status" value="1"/>
</dbReference>
<feature type="compositionally biased region" description="Low complexity" evidence="1">
    <location>
        <begin position="764"/>
        <end position="777"/>
    </location>
</feature>
<dbReference type="HOGENOM" id="CLU_008906_0_0_1"/>
<organism evidence="2 3">
    <name type="scientific">Aspergillus clavatus (strain ATCC 1007 / CBS 513.65 / DSM 816 / NCTC 3887 / NRRL 1 / QM 1276 / 107)</name>
    <dbReference type="NCBI Taxonomy" id="344612"/>
    <lineage>
        <taxon>Eukaryota</taxon>
        <taxon>Fungi</taxon>
        <taxon>Dikarya</taxon>
        <taxon>Ascomycota</taxon>
        <taxon>Pezizomycotina</taxon>
        <taxon>Eurotiomycetes</taxon>
        <taxon>Eurotiomycetidae</taxon>
        <taxon>Eurotiales</taxon>
        <taxon>Aspergillaceae</taxon>
        <taxon>Aspergillus</taxon>
        <taxon>Aspergillus subgen. Fumigati</taxon>
    </lineage>
</organism>
<feature type="region of interest" description="Disordered" evidence="1">
    <location>
        <begin position="399"/>
        <end position="510"/>
    </location>
</feature>
<dbReference type="eggNOG" id="ENOG502QX1K">
    <property type="taxonomic scope" value="Eukaryota"/>
</dbReference>
<feature type="region of interest" description="Disordered" evidence="1">
    <location>
        <begin position="645"/>
        <end position="798"/>
    </location>
</feature>
<gene>
    <name evidence="2" type="ORF">ACLA_000740</name>
</gene>
<evidence type="ECO:0000313" key="2">
    <source>
        <dbReference type="EMBL" id="EAW14663.1"/>
    </source>
</evidence>
<dbReference type="OMA" id="DWGEGSL"/>
<dbReference type="PANTHER" id="PTHR35140:SF1">
    <property type="entry name" value="MITOTIC CHECK POINT PROTEIN BFA1"/>
    <property type="match status" value="1"/>
</dbReference>
<name>A1C4P5_ASPCL</name>
<dbReference type="InterPro" id="IPR034586">
    <property type="entry name" value="Bfa1/Byr4"/>
</dbReference>
<feature type="compositionally biased region" description="Polar residues" evidence="1">
    <location>
        <begin position="711"/>
        <end position="720"/>
    </location>
</feature>